<proteinExistence type="predicted"/>
<organism evidence="1 2">
    <name type="scientific">Bacteroides stercorirosoris</name>
    <dbReference type="NCBI Taxonomy" id="871324"/>
    <lineage>
        <taxon>Bacteria</taxon>
        <taxon>Pseudomonadati</taxon>
        <taxon>Bacteroidota</taxon>
        <taxon>Bacteroidia</taxon>
        <taxon>Bacteroidales</taxon>
        <taxon>Bacteroidaceae</taxon>
        <taxon>Bacteroides</taxon>
    </lineage>
</organism>
<sequence length="146" mass="16453">MYTQQSLSDEFKKAAGDYAALYTSKVEVSYSPYYYINHPYWDTDEFQEGAVCYDGSLYTDMQELSLSVVRKDCVLPAFPTFGYSLKADNTSDNHLIAEYEGHIVVGRLIGASADSVDARLPCVGKDIRILTDNHNLTVLMPFILRE</sequence>
<accession>A0A1M6KXB0</accession>
<reference evidence="2" key="1">
    <citation type="submission" date="2016-11" db="EMBL/GenBank/DDBJ databases">
        <authorList>
            <person name="Varghese N."/>
            <person name="Submissions S."/>
        </authorList>
    </citation>
    <scope>NUCLEOTIDE SEQUENCE [LARGE SCALE GENOMIC DNA]</scope>
    <source>
        <strain evidence="2">DSM 26884</strain>
    </source>
</reference>
<name>A0A1M6KXB0_9BACE</name>
<protein>
    <submittedName>
        <fullName evidence="1">Uncharacterized protein</fullName>
    </submittedName>
</protein>
<keyword evidence="2" id="KW-1185">Reference proteome</keyword>
<dbReference type="eggNOG" id="ENOG5032ZKA">
    <property type="taxonomic scope" value="Bacteria"/>
</dbReference>
<dbReference type="GeneID" id="92715171"/>
<evidence type="ECO:0000313" key="1">
    <source>
        <dbReference type="EMBL" id="SHJ63597.1"/>
    </source>
</evidence>
<dbReference type="Proteomes" id="UP000184192">
    <property type="component" value="Unassembled WGS sequence"/>
</dbReference>
<evidence type="ECO:0000313" key="2">
    <source>
        <dbReference type="Proteomes" id="UP000184192"/>
    </source>
</evidence>
<dbReference type="RefSeq" id="WP_025835449.1">
    <property type="nucleotide sequence ID" value="NZ_FQZN01000042.1"/>
</dbReference>
<gene>
    <name evidence="1" type="ORF">SAMN05444350_14216</name>
</gene>
<dbReference type="AlphaFoldDB" id="A0A1M6KXB0"/>
<dbReference type="EMBL" id="FQZN01000042">
    <property type="protein sequence ID" value="SHJ63597.1"/>
    <property type="molecule type" value="Genomic_DNA"/>
</dbReference>